<dbReference type="PANTHER" id="PTHR40619">
    <property type="entry name" value="FUNGAL STAND N-TERMINAL GOODBYE DOMAIN-CONTAINING PROTEIN"/>
    <property type="match status" value="1"/>
</dbReference>
<feature type="domain" description="Nephrocystin 3-like N-terminal" evidence="3">
    <location>
        <begin position="408"/>
        <end position="542"/>
    </location>
</feature>
<dbReference type="RefSeq" id="XP_033392263.1">
    <property type="nucleotide sequence ID" value="XM_033539434.1"/>
</dbReference>
<reference evidence="4" key="1">
    <citation type="journal article" date="2020" name="Stud. Mycol.">
        <title>101 Dothideomycetes genomes: a test case for predicting lifestyles and emergence of pathogens.</title>
        <authorList>
            <person name="Haridas S."/>
            <person name="Albert R."/>
            <person name="Binder M."/>
            <person name="Bloem J."/>
            <person name="Labutti K."/>
            <person name="Salamov A."/>
            <person name="Andreopoulos B."/>
            <person name="Baker S."/>
            <person name="Barry K."/>
            <person name="Bills G."/>
            <person name="Bluhm B."/>
            <person name="Cannon C."/>
            <person name="Castanera R."/>
            <person name="Culley D."/>
            <person name="Daum C."/>
            <person name="Ezra D."/>
            <person name="Gonzalez J."/>
            <person name="Henrissat B."/>
            <person name="Kuo A."/>
            <person name="Liang C."/>
            <person name="Lipzen A."/>
            <person name="Lutzoni F."/>
            <person name="Magnuson J."/>
            <person name="Mondo S."/>
            <person name="Nolan M."/>
            <person name="Ohm R."/>
            <person name="Pangilinan J."/>
            <person name="Park H.-J."/>
            <person name="Ramirez L."/>
            <person name="Alfaro M."/>
            <person name="Sun H."/>
            <person name="Tritt A."/>
            <person name="Yoshinaga Y."/>
            <person name="Zwiers L.-H."/>
            <person name="Turgeon B."/>
            <person name="Goodwin S."/>
            <person name="Spatafora J."/>
            <person name="Crous P."/>
            <person name="Grigoriev I."/>
        </authorList>
    </citation>
    <scope>NUCLEOTIDE SEQUENCE</scope>
    <source>
        <strain evidence="4">CBS 121167</strain>
    </source>
</reference>
<evidence type="ECO:0000313" key="5">
    <source>
        <dbReference type="Proteomes" id="UP000799438"/>
    </source>
</evidence>
<gene>
    <name evidence="4" type="ORF">K452DRAFT_279824</name>
</gene>
<proteinExistence type="predicted"/>
<dbReference type="Pfam" id="PF24883">
    <property type="entry name" value="NPHP3_N"/>
    <property type="match status" value="1"/>
</dbReference>
<sequence length="633" mass="71846">MDRYSSRVPKILLQSPAVDFIDNRLQKYHPAFVNPQSQYSPVANSYVSVDTLTTMQGHYSSTASVGCPGGPFVPRPTTADDVNSMDFWDDIFNDAMSQFENEFPRGITTSATSTPKDKGTNKQKNVQDYGIRKKTSWDEVYAQLDASQNQYVSEEGLKNFPRKVYRAFGRHSHAIKQAVNLVPDELAKPVTEAVKIVLEAFEIASEAREEVIQGFSDLHQPLSRIETLTAIFMLDENIRKASINLIVAVFNAIELAIGFFTKRTVIRGMAAIIQNKQYASELRNSLSNIQSCSKTLMEEADLSNMYGSKQAMENIYQLSTDVLNLIKPLLDDYSAKKADYIERMALALYKENQQLRSRAPSPGPNSGYPISKDTLLRCLGIPDLADTDMLHITERKWQLKTTERSRAEQIVNNHKFKGWIASQTSASLLVHGNFEMRNQNVSALSLLCCTLIEAFRTQARFISLVFFCGSHHDDDDPFASCTAMIKSLVAQLLSQHEFNLRDLPYQQNRIQEGNFQELCCLFVYLVRQLPRSATLFCLIDGIVYYEREEFLDGMHLAFNYFSQMIADPGIEATFKLLATSPTRTTDLRQYFPDDWILSMSSLQTSNLGPSEMRVWRKLGDMEGEYSREDERLP</sequence>
<evidence type="ECO:0000256" key="2">
    <source>
        <dbReference type="SAM" id="MobiDB-lite"/>
    </source>
</evidence>
<dbReference type="EMBL" id="ML995518">
    <property type="protein sequence ID" value="KAF2136545.1"/>
    <property type="molecule type" value="Genomic_DNA"/>
</dbReference>
<dbReference type="AlphaFoldDB" id="A0A6A6B003"/>
<name>A0A6A6B003_9PEZI</name>
<feature type="region of interest" description="Disordered" evidence="2">
    <location>
        <begin position="104"/>
        <end position="127"/>
    </location>
</feature>
<dbReference type="InterPro" id="IPR056884">
    <property type="entry name" value="NPHP3-like_N"/>
</dbReference>
<organism evidence="4 5">
    <name type="scientific">Aplosporella prunicola CBS 121167</name>
    <dbReference type="NCBI Taxonomy" id="1176127"/>
    <lineage>
        <taxon>Eukaryota</taxon>
        <taxon>Fungi</taxon>
        <taxon>Dikarya</taxon>
        <taxon>Ascomycota</taxon>
        <taxon>Pezizomycotina</taxon>
        <taxon>Dothideomycetes</taxon>
        <taxon>Dothideomycetes incertae sedis</taxon>
        <taxon>Botryosphaeriales</taxon>
        <taxon>Aplosporellaceae</taxon>
        <taxon>Aplosporella</taxon>
    </lineage>
</organism>
<accession>A0A6A6B003</accession>
<protein>
    <recommendedName>
        <fullName evidence="3">Nephrocystin 3-like N-terminal domain-containing protein</fullName>
    </recommendedName>
</protein>
<dbReference type="GeneID" id="54296930"/>
<evidence type="ECO:0000256" key="1">
    <source>
        <dbReference type="ARBA" id="ARBA00022737"/>
    </source>
</evidence>
<dbReference type="Proteomes" id="UP000799438">
    <property type="component" value="Unassembled WGS sequence"/>
</dbReference>
<evidence type="ECO:0000313" key="4">
    <source>
        <dbReference type="EMBL" id="KAF2136545.1"/>
    </source>
</evidence>
<dbReference type="PANTHER" id="PTHR40619:SF3">
    <property type="entry name" value="FUNGAL STAND N-TERMINAL GOODBYE DOMAIN-CONTAINING PROTEIN"/>
    <property type="match status" value="1"/>
</dbReference>
<dbReference type="OrthoDB" id="3730111at2759"/>
<keyword evidence="5" id="KW-1185">Reference proteome</keyword>
<evidence type="ECO:0000259" key="3">
    <source>
        <dbReference type="Pfam" id="PF24883"/>
    </source>
</evidence>
<keyword evidence="1" id="KW-0677">Repeat</keyword>